<name>A0A433HIF4_9BACI</name>
<accession>A0A433HIF4</accession>
<comment type="caution">
    <text evidence="1">The sequence shown here is derived from an EMBL/GenBank/DDBJ whole genome shotgun (WGS) entry which is preliminary data.</text>
</comment>
<dbReference type="AlphaFoldDB" id="A0A433HIF4"/>
<keyword evidence="2" id="KW-1185">Reference proteome</keyword>
<dbReference type="EMBL" id="RYZZ01000018">
    <property type="protein sequence ID" value="RUQ28039.1"/>
    <property type="molecule type" value="Genomic_DNA"/>
</dbReference>
<protein>
    <submittedName>
        <fullName evidence="1">Uncharacterized protein</fullName>
    </submittedName>
</protein>
<sequence length="89" mass="10180">MAFRPNTLMFFIGWKYIHFLSCFKNMKGQTLPDESLAQLLLVFETMAKAAEQGRQPIIKKRPGFKRISEDTKGDHFPQIALQLSPDHAG</sequence>
<proteinExistence type="predicted"/>
<evidence type="ECO:0000313" key="2">
    <source>
        <dbReference type="Proteomes" id="UP000267430"/>
    </source>
</evidence>
<reference evidence="1 2" key="1">
    <citation type="submission" date="2018-12" db="EMBL/GenBank/DDBJ databases">
        <title>Bacillus chawlae sp. nov., Bacillus glennii sp. nov., and Bacillus saganii sp. nov. Isolated from the Vehicle Assembly Building at Kennedy Space Center where the Viking Spacecraft were Assembled.</title>
        <authorList>
            <person name="Seuylemezian A."/>
            <person name="Vaishampayan P."/>
        </authorList>
    </citation>
    <scope>NUCLEOTIDE SEQUENCE [LARGE SCALE GENOMIC DNA]</scope>
    <source>
        <strain evidence="1 2">L5</strain>
    </source>
</reference>
<evidence type="ECO:0000313" key="1">
    <source>
        <dbReference type="EMBL" id="RUQ28039.1"/>
    </source>
</evidence>
<dbReference type="OrthoDB" id="581879at2"/>
<dbReference type="RefSeq" id="WP_126865462.1">
    <property type="nucleotide sequence ID" value="NZ_JAUSTX010000018.1"/>
</dbReference>
<organism evidence="1 2">
    <name type="scientific">Peribacillus cavernae</name>
    <dbReference type="NCBI Taxonomy" id="1674310"/>
    <lineage>
        <taxon>Bacteria</taxon>
        <taxon>Bacillati</taxon>
        <taxon>Bacillota</taxon>
        <taxon>Bacilli</taxon>
        <taxon>Bacillales</taxon>
        <taxon>Bacillaceae</taxon>
        <taxon>Peribacillus</taxon>
    </lineage>
</organism>
<dbReference type="Proteomes" id="UP000267430">
    <property type="component" value="Unassembled WGS sequence"/>
</dbReference>
<gene>
    <name evidence="1" type="ORF">ELQ35_14115</name>
</gene>